<evidence type="ECO:0000313" key="2">
    <source>
        <dbReference type="Proteomes" id="UP000178039"/>
    </source>
</evidence>
<protein>
    <recommendedName>
        <fullName evidence="3">Cell division protein FtsA</fullName>
    </recommendedName>
</protein>
<dbReference type="AlphaFoldDB" id="A0A1F7JQG8"/>
<gene>
    <name evidence="1" type="ORF">A3H86_01760</name>
</gene>
<name>A0A1F7JQG8_9BACT</name>
<sequence>MGLPIRVGTPDKATGLVDEIIDPQYSSTLGLIFYGKSHIIESQERKDFDKILKNFSLNGVFGKIKDFVKQFLP</sequence>
<evidence type="ECO:0000313" key="1">
    <source>
        <dbReference type="EMBL" id="OGK57839.1"/>
    </source>
</evidence>
<proteinExistence type="predicted"/>
<accession>A0A1F7JQG8</accession>
<dbReference type="EMBL" id="MGBB01000052">
    <property type="protein sequence ID" value="OGK57839.1"/>
    <property type="molecule type" value="Genomic_DNA"/>
</dbReference>
<evidence type="ECO:0008006" key="3">
    <source>
        <dbReference type="Google" id="ProtNLM"/>
    </source>
</evidence>
<comment type="caution">
    <text evidence="1">The sequence shown here is derived from an EMBL/GenBank/DDBJ whole genome shotgun (WGS) entry which is preliminary data.</text>
</comment>
<organism evidence="1 2">
    <name type="scientific">Candidatus Roizmanbacteria bacterium RIFCSPLOWO2_02_FULL_41_9</name>
    <dbReference type="NCBI Taxonomy" id="1802077"/>
    <lineage>
        <taxon>Bacteria</taxon>
        <taxon>Candidatus Roizmaniibacteriota</taxon>
    </lineage>
</organism>
<reference evidence="1 2" key="1">
    <citation type="journal article" date="2016" name="Nat. Commun.">
        <title>Thousands of microbial genomes shed light on interconnected biogeochemical processes in an aquifer system.</title>
        <authorList>
            <person name="Anantharaman K."/>
            <person name="Brown C.T."/>
            <person name="Hug L.A."/>
            <person name="Sharon I."/>
            <person name="Castelle C.J."/>
            <person name="Probst A.J."/>
            <person name="Thomas B.C."/>
            <person name="Singh A."/>
            <person name="Wilkins M.J."/>
            <person name="Karaoz U."/>
            <person name="Brodie E.L."/>
            <person name="Williams K.H."/>
            <person name="Hubbard S.S."/>
            <person name="Banfield J.F."/>
        </authorList>
    </citation>
    <scope>NUCLEOTIDE SEQUENCE [LARGE SCALE GENOMIC DNA]</scope>
</reference>
<dbReference type="Proteomes" id="UP000178039">
    <property type="component" value="Unassembled WGS sequence"/>
</dbReference>